<comment type="caution">
    <text evidence="1">The sequence shown here is derived from an EMBL/GenBank/DDBJ whole genome shotgun (WGS) entry which is preliminary data.</text>
</comment>
<organism evidence="1 2">
    <name type="scientific">Paraglomus occultum</name>
    <dbReference type="NCBI Taxonomy" id="144539"/>
    <lineage>
        <taxon>Eukaryota</taxon>
        <taxon>Fungi</taxon>
        <taxon>Fungi incertae sedis</taxon>
        <taxon>Mucoromycota</taxon>
        <taxon>Glomeromycotina</taxon>
        <taxon>Glomeromycetes</taxon>
        <taxon>Paraglomerales</taxon>
        <taxon>Paraglomeraceae</taxon>
        <taxon>Paraglomus</taxon>
    </lineage>
</organism>
<reference evidence="1" key="1">
    <citation type="submission" date="2021-06" db="EMBL/GenBank/DDBJ databases">
        <authorList>
            <person name="Kallberg Y."/>
            <person name="Tangrot J."/>
            <person name="Rosling A."/>
        </authorList>
    </citation>
    <scope>NUCLEOTIDE SEQUENCE</scope>
    <source>
        <strain evidence="1">IA702</strain>
    </source>
</reference>
<dbReference type="EMBL" id="CAJVPJ010002476">
    <property type="protein sequence ID" value="CAG8622355.1"/>
    <property type="molecule type" value="Genomic_DNA"/>
</dbReference>
<gene>
    <name evidence="1" type="ORF">POCULU_LOCUS8483</name>
</gene>
<keyword evidence="2" id="KW-1185">Reference proteome</keyword>
<accession>A0A9N9D4A0</accession>
<protein>
    <submittedName>
        <fullName evidence="1">10992_t:CDS:1</fullName>
    </submittedName>
</protein>
<name>A0A9N9D4A0_9GLOM</name>
<dbReference type="Proteomes" id="UP000789572">
    <property type="component" value="Unassembled WGS sequence"/>
</dbReference>
<sequence>MWRRYCKNRERNTVKEKVVDDTDQYHTDIETWDIMRRHDYPFIDFYQEHNSRIQVDNTSWNYVQENDNQFVDEPLDVANTNTLDVSTTYRQSSIRERQEALTRLKSLVIHEFDLAEENIQND</sequence>
<evidence type="ECO:0000313" key="1">
    <source>
        <dbReference type="EMBL" id="CAG8622355.1"/>
    </source>
</evidence>
<proteinExistence type="predicted"/>
<evidence type="ECO:0000313" key="2">
    <source>
        <dbReference type="Proteomes" id="UP000789572"/>
    </source>
</evidence>
<dbReference type="OrthoDB" id="2401469at2759"/>
<dbReference type="AlphaFoldDB" id="A0A9N9D4A0"/>
<feature type="non-terminal residue" evidence="1">
    <location>
        <position position="122"/>
    </location>
</feature>